<evidence type="ECO:0000313" key="3">
    <source>
        <dbReference type="Proteomes" id="UP000547011"/>
    </source>
</evidence>
<sequence>MPSIEPGGAFPPISLTLLTGEDMTFGAGHWHLLVIYRGAHCPMCKAYLTAAEALRPRFAAAGFNLVLASADSAERTRPLLSETGYNGPVAAGLSVDQMRELGVHMTPAGDTGAAGPFAEPAAFAVDAEGRLHLVQIGNAPYARPDLEALLAGLTYDRDNAIQPRGGAR</sequence>
<feature type="domain" description="Thioredoxin" evidence="1">
    <location>
        <begin position="4"/>
        <end position="158"/>
    </location>
</feature>
<dbReference type="InterPro" id="IPR013740">
    <property type="entry name" value="Redoxin"/>
</dbReference>
<reference evidence="2 3" key="1">
    <citation type="submission" date="2020-08" db="EMBL/GenBank/DDBJ databases">
        <title>Genomic Encyclopedia of Type Strains, Phase IV (KMG-IV): sequencing the most valuable type-strain genomes for metagenomic binning, comparative biology and taxonomic classification.</title>
        <authorList>
            <person name="Goeker M."/>
        </authorList>
    </citation>
    <scope>NUCLEOTIDE SEQUENCE [LARGE SCALE GENOMIC DNA]</scope>
    <source>
        <strain evidence="2 3">DSM 23447</strain>
    </source>
</reference>
<dbReference type="PROSITE" id="PS51352">
    <property type="entry name" value="THIOREDOXIN_2"/>
    <property type="match status" value="1"/>
</dbReference>
<keyword evidence="3" id="KW-1185">Reference proteome</keyword>
<dbReference type="AlphaFoldDB" id="A0A7W6IP71"/>
<comment type="caution">
    <text evidence="2">The sequence shown here is derived from an EMBL/GenBank/DDBJ whole genome shotgun (WGS) entry which is preliminary data.</text>
</comment>
<dbReference type="InterPro" id="IPR036249">
    <property type="entry name" value="Thioredoxin-like_sf"/>
</dbReference>
<dbReference type="Gene3D" id="3.40.30.10">
    <property type="entry name" value="Glutaredoxin"/>
    <property type="match status" value="1"/>
</dbReference>
<gene>
    <name evidence="2" type="ORF">GGR20_002942</name>
</gene>
<dbReference type="RefSeq" id="WP_183312080.1">
    <property type="nucleotide sequence ID" value="NZ_JACIEW010000007.1"/>
</dbReference>
<organism evidence="2 3">
    <name type="scientific">Devosia subaequoris</name>
    <dbReference type="NCBI Taxonomy" id="395930"/>
    <lineage>
        <taxon>Bacteria</taxon>
        <taxon>Pseudomonadati</taxon>
        <taxon>Pseudomonadota</taxon>
        <taxon>Alphaproteobacteria</taxon>
        <taxon>Hyphomicrobiales</taxon>
        <taxon>Devosiaceae</taxon>
        <taxon>Devosia</taxon>
    </lineage>
</organism>
<dbReference type="Proteomes" id="UP000547011">
    <property type="component" value="Unassembled WGS sequence"/>
</dbReference>
<dbReference type="SUPFAM" id="SSF52833">
    <property type="entry name" value="Thioredoxin-like"/>
    <property type="match status" value="1"/>
</dbReference>
<dbReference type="Pfam" id="PF08534">
    <property type="entry name" value="Redoxin"/>
    <property type="match status" value="1"/>
</dbReference>
<dbReference type="GO" id="GO:0016491">
    <property type="term" value="F:oxidoreductase activity"/>
    <property type="evidence" value="ECO:0007669"/>
    <property type="project" value="InterPro"/>
</dbReference>
<evidence type="ECO:0000313" key="2">
    <source>
        <dbReference type="EMBL" id="MBB4053285.1"/>
    </source>
</evidence>
<protein>
    <submittedName>
        <fullName evidence="2">Peroxiredoxin</fullName>
    </submittedName>
</protein>
<dbReference type="InterPro" id="IPR013766">
    <property type="entry name" value="Thioredoxin_domain"/>
</dbReference>
<evidence type="ECO:0000259" key="1">
    <source>
        <dbReference type="PROSITE" id="PS51352"/>
    </source>
</evidence>
<name>A0A7W6IP71_9HYPH</name>
<proteinExistence type="predicted"/>
<accession>A0A7W6IP71</accession>
<dbReference type="EMBL" id="JACIEW010000007">
    <property type="protein sequence ID" value="MBB4053285.1"/>
    <property type="molecule type" value="Genomic_DNA"/>
</dbReference>